<evidence type="ECO:0000313" key="4">
    <source>
        <dbReference type="EMBL" id="KAB7500564.1"/>
    </source>
</evidence>
<gene>
    <name evidence="4" type="primary">Galns</name>
    <name evidence="4" type="ORF">Anas_10702</name>
</gene>
<dbReference type="AlphaFoldDB" id="A0A5N5T260"/>
<sequence>RASLLTGRLPIRNGFYQTNIDGRNSYTPQEIVGGIPDSEILLHLGHQSQYLPLKHGFHHQFGSTNCHFGPYDNVSTPNIPDFVIDRTTGESNLTRMYTEEAVNFIQGRQNQENPFFMLWTPDSTHAPTFASQDFLHTSRRKTYGAATRELDAGVGSILAALDEVGLTNNTFVVFTSDNGPALVSKFDGGSNGPFLCGKQTTFEGGMRAPGIFYWPGTIPAGTTTHQVWTHMDLFSTLLELAGIDLPDDRFIDGLPLSRSLDDPDLEFLRPVLLPRNRLMAVRLGSYKMHLWTWNTTPEELEELLAAVEEHEAELVAGEPQLNWCDRAVMHWSPPGCEEIGQCLTVPESNPYLCDWPH</sequence>
<comment type="cofactor">
    <cofactor evidence="1">
        <name>Ca(2+)</name>
        <dbReference type="ChEBI" id="CHEBI:29108"/>
    </cofactor>
</comment>
<proteinExistence type="inferred from homology"/>
<evidence type="ECO:0000256" key="2">
    <source>
        <dbReference type="ARBA" id="ARBA00008779"/>
    </source>
</evidence>
<protein>
    <submittedName>
        <fullName evidence="4">N-acetylgalactosamine-6-sulfatase</fullName>
    </submittedName>
</protein>
<feature type="domain" description="Sulfatase N-terminal" evidence="3">
    <location>
        <begin position="1"/>
        <end position="243"/>
    </location>
</feature>
<name>A0A5N5T260_9CRUS</name>
<evidence type="ECO:0000259" key="3">
    <source>
        <dbReference type="Pfam" id="PF00884"/>
    </source>
</evidence>
<accession>A0A5N5T260</accession>
<dbReference type="SUPFAM" id="SSF53649">
    <property type="entry name" value="Alkaline phosphatase-like"/>
    <property type="match status" value="1"/>
</dbReference>
<dbReference type="PANTHER" id="PTHR42693">
    <property type="entry name" value="ARYLSULFATASE FAMILY MEMBER"/>
    <property type="match status" value="1"/>
</dbReference>
<dbReference type="Pfam" id="PF00884">
    <property type="entry name" value="Sulfatase"/>
    <property type="match status" value="1"/>
</dbReference>
<evidence type="ECO:0000313" key="5">
    <source>
        <dbReference type="Proteomes" id="UP000326759"/>
    </source>
</evidence>
<keyword evidence="5" id="KW-1185">Reference proteome</keyword>
<organism evidence="4 5">
    <name type="scientific">Armadillidium nasatum</name>
    <dbReference type="NCBI Taxonomy" id="96803"/>
    <lineage>
        <taxon>Eukaryota</taxon>
        <taxon>Metazoa</taxon>
        <taxon>Ecdysozoa</taxon>
        <taxon>Arthropoda</taxon>
        <taxon>Crustacea</taxon>
        <taxon>Multicrustacea</taxon>
        <taxon>Malacostraca</taxon>
        <taxon>Eumalacostraca</taxon>
        <taxon>Peracarida</taxon>
        <taxon>Isopoda</taxon>
        <taxon>Oniscidea</taxon>
        <taxon>Crinocheta</taxon>
        <taxon>Armadillidiidae</taxon>
        <taxon>Armadillidium</taxon>
    </lineage>
</organism>
<dbReference type="InterPro" id="IPR050738">
    <property type="entry name" value="Sulfatase"/>
</dbReference>
<dbReference type="OrthoDB" id="103349at2759"/>
<evidence type="ECO:0000256" key="1">
    <source>
        <dbReference type="ARBA" id="ARBA00001913"/>
    </source>
</evidence>
<dbReference type="GO" id="GO:0004065">
    <property type="term" value="F:arylsulfatase activity"/>
    <property type="evidence" value="ECO:0007669"/>
    <property type="project" value="TreeGrafter"/>
</dbReference>
<dbReference type="InterPro" id="IPR017850">
    <property type="entry name" value="Alkaline_phosphatase_core_sf"/>
</dbReference>
<dbReference type="EMBL" id="SEYY01013609">
    <property type="protein sequence ID" value="KAB7500564.1"/>
    <property type="molecule type" value="Genomic_DNA"/>
</dbReference>
<dbReference type="Proteomes" id="UP000326759">
    <property type="component" value="Unassembled WGS sequence"/>
</dbReference>
<comment type="caution">
    <text evidence="4">The sequence shown here is derived from an EMBL/GenBank/DDBJ whole genome shotgun (WGS) entry which is preliminary data.</text>
</comment>
<dbReference type="Gene3D" id="3.30.1120.10">
    <property type="match status" value="1"/>
</dbReference>
<dbReference type="InterPro" id="IPR000917">
    <property type="entry name" value="Sulfatase_N"/>
</dbReference>
<comment type="similarity">
    <text evidence="2">Belongs to the sulfatase family.</text>
</comment>
<dbReference type="PANTHER" id="PTHR42693:SF47">
    <property type="entry name" value="N-ACETYLGALACTOSAMINE-6-SULFATASE"/>
    <property type="match status" value="1"/>
</dbReference>
<dbReference type="Gene3D" id="3.40.720.10">
    <property type="entry name" value="Alkaline Phosphatase, subunit A"/>
    <property type="match status" value="1"/>
</dbReference>
<reference evidence="4 5" key="1">
    <citation type="journal article" date="2019" name="PLoS Biol.">
        <title>Sex chromosomes control vertical transmission of feminizing Wolbachia symbionts in an isopod.</title>
        <authorList>
            <person name="Becking T."/>
            <person name="Chebbi M.A."/>
            <person name="Giraud I."/>
            <person name="Moumen B."/>
            <person name="Laverre T."/>
            <person name="Caubet Y."/>
            <person name="Peccoud J."/>
            <person name="Gilbert C."/>
            <person name="Cordaux R."/>
        </authorList>
    </citation>
    <scope>NUCLEOTIDE SEQUENCE [LARGE SCALE GENOMIC DNA]</scope>
    <source>
        <strain evidence="4">ANa2</strain>
        <tissue evidence="4">Whole body excluding digestive tract and cuticle</tissue>
    </source>
</reference>
<feature type="non-terminal residue" evidence="4">
    <location>
        <position position="1"/>
    </location>
</feature>